<dbReference type="InParanoid" id="A0A0C2WHJ7"/>
<dbReference type="AlphaFoldDB" id="A0A0C2WHJ7"/>
<feature type="region of interest" description="Disordered" evidence="1">
    <location>
        <begin position="75"/>
        <end position="116"/>
    </location>
</feature>
<dbReference type="HOGENOM" id="CLU_1824817_0_0_1"/>
<organism evidence="2 3">
    <name type="scientific">Amanita muscaria (strain Koide BX008)</name>
    <dbReference type="NCBI Taxonomy" id="946122"/>
    <lineage>
        <taxon>Eukaryota</taxon>
        <taxon>Fungi</taxon>
        <taxon>Dikarya</taxon>
        <taxon>Basidiomycota</taxon>
        <taxon>Agaricomycotina</taxon>
        <taxon>Agaricomycetes</taxon>
        <taxon>Agaricomycetidae</taxon>
        <taxon>Agaricales</taxon>
        <taxon>Pluteineae</taxon>
        <taxon>Amanitaceae</taxon>
        <taxon>Amanita</taxon>
    </lineage>
</organism>
<gene>
    <name evidence="2" type="ORF">M378DRAFT_172972</name>
</gene>
<name>A0A0C2WHJ7_AMAMK</name>
<protein>
    <submittedName>
        <fullName evidence="2">Uncharacterized protein</fullName>
    </submittedName>
</protein>
<dbReference type="Proteomes" id="UP000054549">
    <property type="component" value="Unassembled WGS sequence"/>
</dbReference>
<evidence type="ECO:0000313" key="2">
    <source>
        <dbReference type="EMBL" id="KIL56111.1"/>
    </source>
</evidence>
<evidence type="ECO:0000256" key="1">
    <source>
        <dbReference type="SAM" id="MobiDB-lite"/>
    </source>
</evidence>
<feature type="region of interest" description="Disordered" evidence="1">
    <location>
        <begin position="1"/>
        <end position="60"/>
    </location>
</feature>
<reference evidence="2 3" key="1">
    <citation type="submission" date="2014-04" db="EMBL/GenBank/DDBJ databases">
        <title>Evolutionary Origins and Diversification of the Mycorrhizal Mutualists.</title>
        <authorList>
            <consortium name="DOE Joint Genome Institute"/>
            <consortium name="Mycorrhizal Genomics Consortium"/>
            <person name="Kohler A."/>
            <person name="Kuo A."/>
            <person name="Nagy L.G."/>
            <person name="Floudas D."/>
            <person name="Copeland A."/>
            <person name="Barry K.W."/>
            <person name="Cichocki N."/>
            <person name="Veneault-Fourrey C."/>
            <person name="LaButti K."/>
            <person name="Lindquist E.A."/>
            <person name="Lipzen A."/>
            <person name="Lundell T."/>
            <person name="Morin E."/>
            <person name="Murat C."/>
            <person name="Riley R."/>
            <person name="Ohm R."/>
            <person name="Sun H."/>
            <person name="Tunlid A."/>
            <person name="Henrissat B."/>
            <person name="Grigoriev I.V."/>
            <person name="Hibbett D.S."/>
            <person name="Martin F."/>
        </authorList>
    </citation>
    <scope>NUCLEOTIDE SEQUENCE [LARGE SCALE GENOMIC DNA]</scope>
    <source>
        <strain evidence="2 3">Koide BX008</strain>
    </source>
</reference>
<sequence length="157" mass="17234">MSHRGRAQRPSSSRRPDNPRPPDPPDRIAASQRVLDDGLARMRQTLADLHSPPAQSSLEETQAFEEFVDQLMPVDGEGVAGSIHAPSRSVSRASKRARTESGDEDSDMQSDEHASHPVLNKFINWLQKRIEANPGEGASIVKGLYTALEAIQLSSRD</sequence>
<feature type="non-terminal residue" evidence="2">
    <location>
        <position position="157"/>
    </location>
</feature>
<accession>A0A0C2WHJ7</accession>
<keyword evidence="3" id="KW-1185">Reference proteome</keyword>
<feature type="compositionally biased region" description="Basic and acidic residues" evidence="1">
    <location>
        <begin position="14"/>
        <end position="26"/>
    </location>
</feature>
<dbReference type="EMBL" id="KN818447">
    <property type="protein sequence ID" value="KIL56111.1"/>
    <property type="molecule type" value="Genomic_DNA"/>
</dbReference>
<proteinExistence type="predicted"/>
<evidence type="ECO:0000313" key="3">
    <source>
        <dbReference type="Proteomes" id="UP000054549"/>
    </source>
</evidence>